<sequence length="636" mass="68264">MPLKGSYPHRLGCCTLMAASGADFSSVKSAWSQCDYRGCVFNCLRMFFCMYCYCSDCASGSSGWSLVYEEDSGALFEVSVLRLGSTSPPVMITGSGSRSLYQRLNNDIKDRLAVCSLSLHASIDLLRDVEPVVFAIRRGDVKAVNDLAASAPLSLLKENKDGWIPLHDAAICGQTECLKILLRAHPGSVDKRTLQEQTALLLAVSREHLSCVQCLLETSADPDISSKNKETPLYKACELDHVDMVSLILSHGATVNQRCGQGWTALHEAVSRNNTEICEILIRAGAAVNPPNTYSITPLIVAAQRGQMRALCYLIEKGAHVNMQTCDGVTALHEASRNGHKESVAVLLTKNADANKPTESGLLPLHIAAQFGHHEIVSLLLSVTSRARLRHSSVSPLHLAAEHNRPAVAAVLLKSGADVNATLAAGHSQRYADGRATALYFAVANGGTETAEVLLNAGADLTLDPVSPLLMAVRRGCVGTVSLLLQREADVHAGVPSYATTFPAVIALCGNNLPLLKCLLDNGCDARSCFTCTYGCAPHPTSGGPHIRTVGSNGSVLQADNMLPFTCSESSGRATQFCEWISTPGMCRWTGPIIELLLEHVGRVRLCSKLTELLDSREEWLAVKRTAYTWKGVGPA</sequence>
<dbReference type="EMBL" id="SRLO01000028">
    <property type="protein sequence ID" value="TNN84166.1"/>
    <property type="molecule type" value="Genomic_DNA"/>
</dbReference>
<dbReference type="Pfam" id="PF12796">
    <property type="entry name" value="Ank_2"/>
    <property type="match status" value="2"/>
</dbReference>
<dbReference type="PROSITE" id="PS50297">
    <property type="entry name" value="ANK_REP_REGION"/>
    <property type="match status" value="7"/>
</dbReference>
<dbReference type="Gene3D" id="1.25.40.20">
    <property type="entry name" value="Ankyrin repeat-containing domain"/>
    <property type="match status" value="4"/>
</dbReference>
<dbReference type="SMART" id="SM00248">
    <property type="entry name" value="ANK"/>
    <property type="match status" value="10"/>
</dbReference>
<dbReference type="PRINTS" id="PR01415">
    <property type="entry name" value="ANKYRIN"/>
</dbReference>
<feature type="repeat" description="ANK" evidence="3">
    <location>
        <begin position="360"/>
        <end position="392"/>
    </location>
</feature>
<dbReference type="InterPro" id="IPR002110">
    <property type="entry name" value="Ankyrin_rpt"/>
</dbReference>
<feature type="repeat" description="ANK" evidence="3">
    <location>
        <begin position="434"/>
        <end position="466"/>
    </location>
</feature>
<name>A0A4Z2J1V2_9TELE</name>
<dbReference type="PANTHER" id="PTHR24161:SF85">
    <property type="entry name" value="PALMITOYLTRANSFERASE HIP14"/>
    <property type="match status" value="1"/>
</dbReference>
<dbReference type="Pfam" id="PF00023">
    <property type="entry name" value="Ank"/>
    <property type="match status" value="3"/>
</dbReference>
<organism evidence="4 5">
    <name type="scientific">Liparis tanakae</name>
    <name type="common">Tanaka's snailfish</name>
    <dbReference type="NCBI Taxonomy" id="230148"/>
    <lineage>
        <taxon>Eukaryota</taxon>
        <taxon>Metazoa</taxon>
        <taxon>Chordata</taxon>
        <taxon>Craniata</taxon>
        <taxon>Vertebrata</taxon>
        <taxon>Euteleostomi</taxon>
        <taxon>Actinopterygii</taxon>
        <taxon>Neopterygii</taxon>
        <taxon>Teleostei</taxon>
        <taxon>Neoteleostei</taxon>
        <taxon>Acanthomorphata</taxon>
        <taxon>Eupercaria</taxon>
        <taxon>Perciformes</taxon>
        <taxon>Cottioidei</taxon>
        <taxon>Cottales</taxon>
        <taxon>Liparidae</taxon>
        <taxon>Liparis</taxon>
    </lineage>
</organism>
<proteinExistence type="predicted"/>
<evidence type="ECO:0000256" key="2">
    <source>
        <dbReference type="ARBA" id="ARBA00023043"/>
    </source>
</evidence>
<evidence type="ECO:0000313" key="4">
    <source>
        <dbReference type="EMBL" id="TNN84166.1"/>
    </source>
</evidence>
<keyword evidence="2 3" id="KW-0040">ANK repeat</keyword>
<feature type="repeat" description="ANK" evidence="3">
    <location>
        <begin position="261"/>
        <end position="293"/>
    </location>
</feature>
<keyword evidence="1" id="KW-0677">Repeat</keyword>
<accession>A0A4Z2J1V2</accession>
<keyword evidence="5" id="KW-1185">Reference proteome</keyword>
<feature type="repeat" description="ANK" evidence="3">
    <location>
        <begin position="392"/>
        <end position="424"/>
    </location>
</feature>
<evidence type="ECO:0000256" key="1">
    <source>
        <dbReference type="ARBA" id="ARBA00022737"/>
    </source>
</evidence>
<dbReference type="AlphaFoldDB" id="A0A4Z2J1V2"/>
<dbReference type="PANTHER" id="PTHR24161">
    <property type="entry name" value="ANK_REP_REGION DOMAIN-CONTAINING PROTEIN-RELATED"/>
    <property type="match status" value="1"/>
</dbReference>
<dbReference type="SUPFAM" id="SSF48403">
    <property type="entry name" value="Ankyrin repeat"/>
    <property type="match status" value="2"/>
</dbReference>
<dbReference type="PROSITE" id="PS50088">
    <property type="entry name" value="ANK_REPEAT"/>
    <property type="match status" value="8"/>
</dbReference>
<dbReference type="Proteomes" id="UP000314294">
    <property type="component" value="Unassembled WGS sequence"/>
</dbReference>
<comment type="caution">
    <text evidence="4">The sequence shown here is derived from an EMBL/GenBank/DDBJ whole genome shotgun (WGS) entry which is preliminary data.</text>
</comment>
<reference evidence="4 5" key="1">
    <citation type="submission" date="2019-03" db="EMBL/GenBank/DDBJ databases">
        <title>First draft genome of Liparis tanakae, snailfish: a comprehensive survey of snailfish specific genes.</title>
        <authorList>
            <person name="Kim W."/>
            <person name="Song I."/>
            <person name="Jeong J.-H."/>
            <person name="Kim D."/>
            <person name="Kim S."/>
            <person name="Ryu S."/>
            <person name="Song J.Y."/>
            <person name="Lee S.K."/>
        </authorList>
    </citation>
    <scope>NUCLEOTIDE SEQUENCE [LARGE SCALE GENOMIC DNA]</scope>
    <source>
        <tissue evidence="4">Muscle</tissue>
    </source>
</reference>
<dbReference type="InterPro" id="IPR036770">
    <property type="entry name" value="Ankyrin_rpt-contain_sf"/>
</dbReference>
<evidence type="ECO:0000256" key="3">
    <source>
        <dbReference type="PROSITE-ProRule" id="PRU00023"/>
    </source>
</evidence>
<feature type="repeat" description="ANK" evidence="3">
    <location>
        <begin position="294"/>
        <end position="326"/>
    </location>
</feature>
<feature type="repeat" description="ANK" evidence="3">
    <location>
        <begin position="327"/>
        <end position="359"/>
    </location>
</feature>
<evidence type="ECO:0000313" key="5">
    <source>
        <dbReference type="Proteomes" id="UP000314294"/>
    </source>
</evidence>
<feature type="repeat" description="ANK" evidence="3">
    <location>
        <begin position="228"/>
        <end position="260"/>
    </location>
</feature>
<dbReference type="OrthoDB" id="539213at2759"/>
<protein>
    <submittedName>
        <fullName evidence="4">Ankyrin repeat and SOCS box protein 2</fullName>
    </submittedName>
</protein>
<feature type="repeat" description="ANK" evidence="3">
    <location>
        <begin position="195"/>
        <end position="227"/>
    </location>
</feature>
<gene>
    <name evidence="4" type="primary">ASB2</name>
    <name evidence="4" type="ORF">EYF80_005493</name>
</gene>